<organism evidence="2 3">
    <name type="scientific">Eumeta variegata</name>
    <name type="common">Bagworm moth</name>
    <name type="synonym">Eumeta japonica</name>
    <dbReference type="NCBI Taxonomy" id="151549"/>
    <lineage>
        <taxon>Eukaryota</taxon>
        <taxon>Metazoa</taxon>
        <taxon>Ecdysozoa</taxon>
        <taxon>Arthropoda</taxon>
        <taxon>Hexapoda</taxon>
        <taxon>Insecta</taxon>
        <taxon>Pterygota</taxon>
        <taxon>Neoptera</taxon>
        <taxon>Endopterygota</taxon>
        <taxon>Lepidoptera</taxon>
        <taxon>Glossata</taxon>
        <taxon>Ditrysia</taxon>
        <taxon>Tineoidea</taxon>
        <taxon>Psychidae</taxon>
        <taxon>Oiketicinae</taxon>
        <taxon>Eumeta</taxon>
    </lineage>
</organism>
<reference evidence="2 3" key="1">
    <citation type="journal article" date="2019" name="Commun. Biol.">
        <title>The bagworm genome reveals a unique fibroin gene that provides high tensile strength.</title>
        <authorList>
            <person name="Kono N."/>
            <person name="Nakamura H."/>
            <person name="Ohtoshi R."/>
            <person name="Tomita M."/>
            <person name="Numata K."/>
            <person name="Arakawa K."/>
        </authorList>
    </citation>
    <scope>NUCLEOTIDE SEQUENCE [LARGE SCALE GENOMIC DNA]</scope>
</reference>
<dbReference type="Proteomes" id="UP000299102">
    <property type="component" value="Unassembled WGS sequence"/>
</dbReference>
<feature type="compositionally biased region" description="Basic and acidic residues" evidence="1">
    <location>
        <begin position="103"/>
        <end position="120"/>
    </location>
</feature>
<feature type="region of interest" description="Disordered" evidence="1">
    <location>
        <begin position="81"/>
        <end position="120"/>
    </location>
</feature>
<keyword evidence="3" id="KW-1185">Reference proteome</keyword>
<protein>
    <submittedName>
        <fullName evidence="2">Uncharacterized protein</fullName>
    </submittedName>
</protein>
<evidence type="ECO:0000313" key="2">
    <source>
        <dbReference type="EMBL" id="GBP81902.1"/>
    </source>
</evidence>
<sequence>MRLGLKVPMAVGDRLFSRGPHARLPPSNFYKKSLYIIVRMIVLFDLVSPAPVGELMTTFVTIATATSTTNGLMCSPSGRRRACLATKPPSFKSTPYTGGGSMRGHDPHGEGHEDPTREGS</sequence>
<gene>
    <name evidence="2" type="ORF">EVAR_87039_1</name>
</gene>
<dbReference type="AlphaFoldDB" id="A0A4C1Z3T1"/>
<name>A0A4C1Z3T1_EUMVA</name>
<evidence type="ECO:0000256" key="1">
    <source>
        <dbReference type="SAM" id="MobiDB-lite"/>
    </source>
</evidence>
<accession>A0A4C1Z3T1</accession>
<proteinExistence type="predicted"/>
<evidence type="ECO:0000313" key="3">
    <source>
        <dbReference type="Proteomes" id="UP000299102"/>
    </source>
</evidence>
<dbReference type="EMBL" id="BGZK01001536">
    <property type="protein sequence ID" value="GBP81902.1"/>
    <property type="molecule type" value="Genomic_DNA"/>
</dbReference>
<comment type="caution">
    <text evidence="2">The sequence shown here is derived from an EMBL/GenBank/DDBJ whole genome shotgun (WGS) entry which is preliminary data.</text>
</comment>